<dbReference type="PANTHER" id="PTHR14226">
    <property type="entry name" value="NEUROPATHY TARGET ESTERASE/SWISS CHEESE D.MELANOGASTER"/>
    <property type="match status" value="1"/>
</dbReference>
<dbReference type="EMBL" id="OVEO01000004">
    <property type="protein sequence ID" value="SPQ95599.1"/>
    <property type="molecule type" value="Genomic_DNA"/>
</dbReference>
<sequence length="618" mass="69399">MPEISLIWASVIAATAAVFIGVFLTPQAVRTMLLSLSWLMWIFASILSISLQWVLVMWVSIRICITMVFFAWIKVTTALVQKVVCTIERIGHCNRPHATMIKESADRIKHLSAALRNVTSYEEWYRIGKEIDKLDDRDEWSQDPYSDLYDAELLMANSANFKRFREQGNIRDLVFTATGALPRSFCGITNEGLYTKRFIGTKDAIEEFIRETKLCVDVLHKTPMLTPEEKLAFFESASLTVGHTALCLSGGGSLSMYHMGVVKALLEGNALPRYISGTSGGSIVCAVVGMYTDEELLNDIIREDIAKRYGVSWFEPMASQVLHFATRGVLMDNGFFANTCKAYFKDTTFEEAHHRTGRVITITLTKSTRAERDSDANVVLLNYVTSPHVLIRSAVEASCALPGLMNPVELLAKDSQGRIKKYYPSGARFVDGSLSADVPMRRLSQLFNTSHFIVSQVNPHVAPFVSRLKKDTCNDGLLSRLQRLAVNDLKSSARKLAKLRLIPNIFGHDVSAVLTQRYRGDITIFPNIGLIDTLNVVSQPSESDMIRYIREGERATWPHIYRIQQATAVEFAIRSVLENLRKTRRRPSTRSASPSRKNHLCFRCRQPLGNPSDLVSAQ</sequence>
<organism evidence="7 8">
    <name type="scientific">Plasmodiophora brassicae</name>
    <name type="common">Clubroot disease agent</name>
    <dbReference type="NCBI Taxonomy" id="37360"/>
    <lineage>
        <taxon>Eukaryota</taxon>
        <taxon>Sar</taxon>
        <taxon>Rhizaria</taxon>
        <taxon>Endomyxa</taxon>
        <taxon>Phytomyxea</taxon>
        <taxon>Plasmodiophorida</taxon>
        <taxon>Plasmodiophoridae</taxon>
        <taxon>Plasmodiophora</taxon>
    </lineage>
</organism>
<evidence type="ECO:0000256" key="4">
    <source>
        <dbReference type="PROSITE-ProRule" id="PRU01161"/>
    </source>
</evidence>
<dbReference type="AlphaFoldDB" id="A0A3P3Y609"/>
<keyword evidence="3 4" id="KW-0443">Lipid metabolism</keyword>
<evidence type="ECO:0000313" key="8">
    <source>
        <dbReference type="Proteomes" id="UP000290189"/>
    </source>
</evidence>
<dbReference type="Gene3D" id="3.40.1090.10">
    <property type="entry name" value="Cytosolic phospholipase A2 catalytic domain"/>
    <property type="match status" value="2"/>
</dbReference>
<dbReference type="InterPro" id="IPR016035">
    <property type="entry name" value="Acyl_Trfase/lysoPLipase"/>
</dbReference>
<dbReference type="InterPro" id="IPR002641">
    <property type="entry name" value="PNPLA_dom"/>
</dbReference>
<gene>
    <name evidence="7" type="ORF">PLBR_LOCUS2814</name>
</gene>
<comment type="caution">
    <text evidence="4">Lacks conserved residue(s) required for the propagation of feature annotation.</text>
</comment>
<keyword evidence="5" id="KW-0472">Membrane</keyword>
<dbReference type="Pfam" id="PF11815">
    <property type="entry name" value="DUF3336"/>
    <property type="match status" value="1"/>
</dbReference>
<dbReference type="InterPro" id="IPR050301">
    <property type="entry name" value="NTE"/>
</dbReference>
<proteinExistence type="predicted"/>
<feature type="active site" description="Nucleophile" evidence="4">
    <location>
        <position position="279"/>
    </location>
</feature>
<name>A0A3P3Y609_PLABS</name>
<evidence type="ECO:0000256" key="2">
    <source>
        <dbReference type="ARBA" id="ARBA00022963"/>
    </source>
</evidence>
<keyword evidence="5" id="KW-0812">Transmembrane</keyword>
<reference evidence="7 8" key="1">
    <citation type="submission" date="2018-03" db="EMBL/GenBank/DDBJ databases">
        <authorList>
            <person name="Fogelqvist J."/>
        </authorList>
    </citation>
    <scope>NUCLEOTIDE SEQUENCE [LARGE SCALE GENOMIC DNA]</scope>
</reference>
<evidence type="ECO:0000256" key="5">
    <source>
        <dbReference type="SAM" id="Phobius"/>
    </source>
</evidence>
<dbReference type="PANTHER" id="PTHR14226:SF10">
    <property type="entry name" value="TRIACYLGLYCEROL LIPASE 4-RELATED"/>
    <property type="match status" value="1"/>
</dbReference>
<dbReference type="InterPro" id="IPR021771">
    <property type="entry name" value="Triacylglycerol_lipase_N"/>
</dbReference>
<feature type="short sequence motif" description="GXSXG" evidence="4">
    <location>
        <begin position="277"/>
        <end position="281"/>
    </location>
</feature>
<dbReference type="Proteomes" id="UP000290189">
    <property type="component" value="Unassembled WGS sequence"/>
</dbReference>
<protein>
    <recommendedName>
        <fullName evidence="6">PNPLA domain-containing protein</fullName>
    </recommendedName>
</protein>
<evidence type="ECO:0000259" key="6">
    <source>
        <dbReference type="PROSITE" id="PS51635"/>
    </source>
</evidence>
<feature type="active site" description="Proton acceptor" evidence="4">
    <location>
        <position position="431"/>
    </location>
</feature>
<dbReference type="SUPFAM" id="SSF52151">
    <property type="entry name" value="FabD/lysophospholipase-like"/>
    <property type="match status" value="1"/>
</dbReference>
<evidence type="ECO:0000256" key="3">
    <source>
        <dbReference type="ARBA" id="ARBA00023098"/>
    </source>
</evidence>
<feature type="transmembrane region" description="Helical" evidence="5">
    <location>
        <begin position="6"/>
        <end position="24"/>
    </location>
</feature>
<dbReference type="Pfam" id="PF01734">
    <property type="entry name" value="Patatin"/>
    <property type="match status" value="1"/>
</dbReference>
<keyword evidence="7" id="KW-0496">Mitochondrion</keyword>
<keyword evidence="5" id="KW-1133">Transmembrane helix</keyword>
<evidence type="ECO:0000313" key="7">
    <source>
        <dbReference type="EMBL" id="SPQ95599.1"/>
    </source>
</evidence>
<evidence type="ECO:0000256" key="1">
    <source>
        <dbReference type="ARBA" id="ARBA00022801"/>
    </source>
</evidence>
<keyword evidence="2 4" id="KW-0442">Lipid degradation</keyword>
<feature type="domain" description="PNPLA" evidence="6">
    <location>
        <begin position="246"/>
        <end position="444"/>
    </location>
</feature>
<dbReference type="GO" id="GO:0016042">
    <property type="term" value="P:lipid catabolic process"/>
    <property type="evidence" value="ECO:0007669"/>
    <property type="project" value="UniProtKB-UniRule"/>
</dbReference>
<dbReference type="GO" id="GO:0004806">
    <property type="term" value="F:triacylglycerol lipase activity"/>
    <property type="evidence" value="ECO:0007669"/>
    <property type="project" value="InterPro"/>
</dbReference>
<geneLocation type="mitochondrion" evidence="7"/>
<accession>A0A3P3Y609</accession>
<dbReference type="PROSITE" id="PS51635">
    <property type="entry name" value="PNPLA"/>
    <property type="match status" value="1"/>
</dbReference>
<keyword evidence="1 4" id="KW-0378">Hydrolase</keyword>